<dbReference type="InterPro" id="IPR036388">
    <property type="entry name" value="WH-like_DNA-bd_sf"/>
</dbReference>
<dbReference type="CDD" id="cd06170">
    <property type="entry name" value="LuxR_C_like"/>
    <property type="match status" value="1"/>
</dbReference>
<evidence type="ECO:0000313" key="5">
    <source>
        <dbReference type="EMBL" id="WRQ86016.1"/>
    </source>
</evidence>
<accession>A0ABZ1C3E5</accession>
<dbReference type="Pfam" id="PF00196">
    <property type="entry name" value="GerE"/>
    <property type="match status" value="1"/>
</dbReference>
<feature type="domain" description="HTH luxR-type" evidence="4">
    <location>
        <begin position="220"/>
        <end position="285"/>
    </location>
</feature>
<dbReference type="InterPro" id="IPR016032">
    <property type="entry name" value="Sig_transdc_resp-reg_C-effctor"/>
</dbReference>
<evidence type="ECO:0000256" key="1">
    <source>
        <dbReference type="ARBA" id="ARBA00023015"/>
    </source>
</evidence>
<evidence type="ECO:0000256" key="2">
    <source>
        <dbReference type="ARBA" id="ARBA00023125"/>
    </source>
</evidence>
<gene>
    <name evidence="5" type="ORF">K1X11_014475</name>
</gene>
<keyword evidence="6" id="KW-1185">Reference proteome</keyword>
<dbReference type="PANTHER" id="PTHR44688:SF16">
    <property type="entry name" value="DNA-BINDING TRANSCRIPTIONAL ACTIVATOR DEVR_DOSR"/>
    <property type="match status" value="1"/>
</dbReference>
<dbReference type="SUPFAM" id="SSF46894">
    <property type="entry name" value="C-terminal effector domain of the bipartite response regulators"/>
    <property type="match status" value="1"/>
</dbReference>
<dbReference type="SMART" id="SM00421">
    <property type="entry name" value="HTH_LUXR"/>
    <property type="match status" value="1"/>
</dbReference>
<evidence type="ECO:0000256" key="3">
    <source>
        <dbReference type="ARBA" id="ARBA00023163"/>
    </source>
</evidence>
<evidence type="ECO:0000313" key="6">
    <source>
        <dbReference type="Proteomes" id="UP000738431"/>
    </source>
</evidence>
<dbReference type="Gene3D" id="1.10.10.10">
    <property type="entry name" value="Winged helix-like DNA-binding domain superfamily/Winged helix DNA-binding domain"/>
    <property type="match status" value="1"/>
</dbReference>
<dbReference type="PROSITE" id="PS00622">
    <property type="entry name" value="HTH_LUXR_1"/>
    <property type="match status" value="1"/>
</dbReference>
<dbReference type="PANTHER" id="PTHR44688">
    <property type="entry name" value="DNA-BINDING TRANSCRIPTIONAL ACTIVATOR DEVR_DOSR"/>
    <property type="match status" value="1"/>
</dbReference>
<proteinExistence type="predicted"/>
<dbReference type="InterPro" id="IPR000792">
    <property type="entry name" value="Tscrpt_reg_LuxR_C"/>
</dbReference>
<dbReference type="PROSITE" id="PS50043">
    <property type="entry name" value="HTH_LUXR_2"/>
    <property type="match status" value="1"/>
</dbReference>
<keyword evidence="2" id="KW-0238">DNA-binding</keyword>
<dbReference type="EMBL" id="CP139781">
    <property type="protein sequence ID" value="WRQ86016.1"/>
    <property type="molecule type" value="Genomic_DNA"/>
</dbReference>
<keyword evidence="3" id="KW-0804">Transcription</keyword>
<keyword evidence="1" id="KW-0805">Transcription regulation</keyword>
<dbReference type="Proteomes" id="UP000738431">
    <property type="component" value="Chromosome"/>
</dbReference>
<name>A0ABZ1C3E5_9BACT</name>
<dbReference type="RefSeq" id="WP_221031528.1">
    <property type="nucleotide sequence ID" value="NZ_CP139781.1"/>
</dbReference>
<sequence length="293" mass="33145">MSRAPFSPLDSATQQALAHRAATTTPTTGSLSPAEWVELDRIILVLHALETPEAFEDFVLGPLTQFLGADFASWNVHDQHMHMVRVANSPAYASRIAPLVDALNRTLPSHPLFRHYIDFESGTVRRVETVERTREHVAEDTFRALPFYHEVAAPLQIEDQLIMQISIAHAGGILLTFHSHRLFTPTEHLKAAILRGHILARQYTLQRQADEHARESRHVRVRLMQTLSGREFETMQWLCRGLSNSEIGLRLGISTRTVDRHVSNLLAKLGIDCRTRVIARYAAWLEDTTDKIG</sequence>
<reference evidence="5 6" key="1">
    <citation type="submission" date="2023-12" db="EMBL/GenBank/DDBJ databases">
        <title>Description of an unclassified Opitutus bacterium of Verrucomicrobiota.</title>
        <authorList>
            <person name="Zhang D.-F."/>
        </authorList>
    </citation>
    <scope>NUCLEOTIDE SEQUENCE [LARGE SCALE GENOMIC DNA]</scope>
    <source>
        <strain evidence="5 6">WL0086</strain>
    </source>
</reference>
<evidence type="ECO:0000259" key="4">
    <source>
        <dbReference type="PROSITE" id="PS50043"/>
    </source>
</evidence>
<dbReference type="PRINTS" id="PR00038">
    <property type="entry name" value="HTHLUXR"/>
</dbReference>
<organism evidence="5 6">
    <name type="scientific">Actomonas aquatica</name>
    <dbReference type="NCBI Taxonomy" id="2866162"/>
    <lineage>
        <taxon>Bacteria</taxon>
        <taxon>Pseudomonadati</taxon>
        <taxon>Verrucomicrobiota</taxon>
        <taxon>Opitutia</taxon>
        <taxon>Opitutales</taxon>
        <taxon>Opitutaceae</taxon>
        <taxon>Actomonas</taxon>
    </lineage>
</organism>
<protein>
    <submittedName>
        <fullName evidence="5">Helix-turn-helix transcriptional regulator</fullName>
    </submittedName>
</protein>